<evidence type="ECO:0000256" key="1">
    <source>
        <dbReference type="ARBA" id="ARBA00009795"/>
    </source>
</evidence>
<feature type="region of interest" description="Disordered" evidence="6">
    <location>
        <begin position="269"/>
        <end position="290"/>
    </location>
</feature>
<accession>A0A8J4U8H2</accession>
<comment type="subunit">
    <text evidence="5">Binds PPP1CA and actin.</text>
</comment>
<dbReference type="EMBL" id="QNUK01000008">
    <property type="protein sequence ID" value="KAF5909025.1"/>
    <property type="molecule type" value="Genomic_DNA"/>
</dbReference>
<keyword evidence="3 5" id="KW-0009">Actin-binding</keyword>
<evidence type="ECO:0000256" key="2">
    <source>
        <dbReference type="ARBA" id="ARBA00022737"/>
    </source>
</evidence>
<dbReference type="AlphaFoldDB" id="A0A8J4U8H2"/>
<comment type="similarity">
    <text evidence="1 5">Belongs to the phosphatase and actin regulator family.</text>
</comment>
<dbReference type="PANTHER" id="PTHR12751">
    <property type="entry name" value="PHOSPHATASE AND ACTIN REGULATOR PHACTR"/>
    <property type="match status" value="1"/>
</dbReference>
<proteinExistence type="inferred from homology"/>
<sequence length="371" mass="42769">MEYLSSELEHLPTVPDSIEDGATIEEPNSTEDEDEDEEEEEEPPLVDNDESRDSNTEEGEEDEDEVPQRQSPLSNHCIQVAQLNAEEDPASFTLTAVPQPNSFLPKEVPRVPDGPSPVLLRGPFSNTVSSPHIGTLHPPLPPSSIIEELHRALATKLRQESSEREPNGEVESRKEAEENKENMRQSNCFTDASGIIYDIDSWNDSVISGTLPRRMRKELLAVKLRNRPSKQELEDRNIFPVRSDQERQEIRQQIEMKLAKRLSQRPAVEELESRNILKQRNDQTEQEERREIKQRLNRKLNQRPTVDELRERKILIRFSDYVEVAKAQDYDRRADKPWTRLSAADKAAIRKELNEFKSTEMEVHASSKHLT</sequence>
<feature type="non-terminal residue" evidence="7">
    <location>
        <position position="1"/>
    </location>
</feature>
<dbReference type="GO" id="GO:0003779">
    <property type="term" value="F:actin binding"/>
    <property type="evidence" value="ECO:0007669"/>
    <property type="project" value="UniProtKB-KW"/>
</dbReference>
<protein>
    <recommendedName>
        <fullName evidence="5">Phosphatase and actin regulator</fullName>
    </recommendedName>
</protein>
<gene>
    <name evidence="7" type="ORF">DAT39_001175</name>
</gene>
<feature type="region of interest" description="Disordered" evidence="6">
    <location>
        <begin position="96"/>
        <end position="141"/>
    </location>
</feature>
<feature type="repeat" description="RPEL" evidence="4">
    <location>
        <begin position="294"/>
        <end position="319"/>
    </location>
</feature>
<evidence type="ECO:0000256" key="4">
    <source>
        <dbReference type="PROSITE-ProRule" id="PRU00401"/>
    </source>
</evidence>
<dbReference type="Gene3D" id="6.10.140.2130">
    <property type="match status" value="3"/>
</dbReference>
<comment type="caution">
    <text evidence="7">The sequence shown here is derived from an EMBL/GenBank/DDBJ whole genome shotgun (WGS) entry which is preliminary data.</text>
</comment>
<evidence type="ECO:0000256" key="5">
    <source>
        <dbReference type="RuleBase" id="RU301113"/>
    </source>
</evidence>
<feature type="repeat" description="RPEL" evidence="4">
    <location>
        <begin position="256"/>
        <end position="281"/>
    </location>
</feature>
<dbReference type="PROSITE" id="PS51073">
    <property type="entry name" value="RPEL"/>
    <property type="match status" value="3"/>
</dbReference>
<feature type="compositionally biased region" description="Acidic residues" evidence="6">
    <location>
        <begin position="17"/>
        <end position="48"/>
    </location>
</feature>
<dbReference type="GO" id="GO:0004864">
    <property type="term" value="F:protein phosphatase inhibitor activity"/>
    <property type="evidence" value="ECO:0007669"/>
    <property type="project" value="UniProtKB-UniRule"/>
</dbReference>
<dbReference type="InterPro" id="IPR004018">
    <property type="entry name" value="RPEL_repeat"/>
</dbReference>
<dbReference type="PANTHER" id="PTHR12751:SF19">
    <property type="entry name" value="PHOSPHATASE AND ACTIN REGULATOR"/>
    <property type="match status" value="1"/>
</dbReference>
<dbReference type="Pfam" id="PF02755">
    <property type="entry name" value="RPEL"/>
    <property type="match status" value="2"/>
</dbReference>
<evidence type="ECO:0000256" key="3">
    <source>
        <dbReference type="ARBA" id="ARBA00023203"/>
    </source>
</evidence>
<name>A0A8J4U8H2_CLAMG</name>
<evidence type="ECO:0000313" key="7">
    <source>
        <dbReference type="EMBL" id="KAF5909025.1"/>
    </source>
</evidence>
<feature type="compositionally biased region" description="Acidic residues" evidence="6">
    <location>
        <begin position="56"/>
        <end position="65"/>
    </location>
</feature>
<feature type="repeat" description="RPEL" evidence="4">
    <location>
        <begin position="218"/>
        <end position="243"/>
    </location>
</feature>
<dbReference type="Proteomes" id="UP000727407">
    <property type="component" value="Unassembled WGS sequence"/>
</dbReference>
<keyword evidence="8" id="KW-1185">Reference proteome</keyword>
<feature type="compositionally biased region" description="Basic and acidic residues" evidence="6">
    <location>
        <begin position="155"/>
        <end position="183"/>
    </location>
</feature>
<organism evidence="7 8">
    <name type="scientific">Clarias magur</name>
    <name type="common">Asian catfish</name>
    <name type="synonym">Macropteronotus magur</name>
    <dbReference type="NCBI Taxonomy" id="1594786"/>
    <lineage>
        <taxon>Eukaryota</taxon>
        <taxon>Metazoa</taxon>
        <taxon>Chordata</taxon>
        <taxon>Craniata</taxon>
        <taxon>Vertebrata</taxon>
        <taxon>Euteleostomi</taxon>
        <taxon>Actinopterygii</taxon>
        <taxon>Neopterygii</taxon>
        <taxon>Teleostei</taxon>
        <taxon>Ostariophysi</taxon>
        <taxon>Siluriformes</taxon>
        <taxon>Clariidae</taxon>
        <taxon>Clarias</taxon>
    </lineage>
</organism>
<evidence type="ECO:0000313" key="8">
    <source>
        <dbReference type="Proteomes" id="UP000727407"/>
    </source>
</evidence>
<evidence type="ECO:0000256" key="6">
    <source>
        <dbReference type="SAM" id="MobiDB-lite"/>
    </source>
</evidence>
<keyword evidence="2 5" id="KW-0677">Repeat</keyword>
<dbReference type="SMART" id="SM00707">
    <property type="entry name" value="RPEL"/>
    <property type="match status" value="3"/>
</dbReference>
<dbReference type="GO" id="GO:0030036">
    <property type="term" value="P:actin cytoskeleton organization"/>
    <property type="evidence" value="ECO:0007669"/>
    <property type="project" value="TreeGrafter"/>
</dbReference>
<feature type="region of interest" description="Disordered" evidence="6">
    <location>
        <begin position="1"/>
        <end position="76"/>
    </location>
</feature>
<feature type="region of interest" description="Disordered" evidence="6">
    <location>
        <begin position="155"/>
        <end position="185"/>
    </location>
</feature>
<dbReference type="OrthoDB" id="5563016at2759"/>
<reference evidence="7" key="1">
    <citation type="submission" date="2020-07" db="EMBL/GenBank/DDBJ databases">
        <title>Clarias magur genome sequencing, assembly and annotation.</title>
        <authorList>
            <person name="Kushwaha B."/>
            <person name="Kumar R."/>
            <person name="Das P."/>
            <person name="Joshi C.G."/>
            <person name="Kumar D."/>
            <person name="Nagpure N.S."/>
            <person name="Pandey M."/>
            <person name="Agarwal S."/>
            <person name="Srivastava S."/>
            <person name="Singh M."/>
            <person name="Sahoo L."/>
            <person name="Jayasankar P."/>
            <person name="Meher P.K."/>
            <person name="Koringa P.G."/>
            <person name="Iquebal M.A."/>
            <person name="Das S.P."/>
            <person name="Bit A."/>
            <person name="Patnaik S."/>
            <person name="Patel N."/>
            <person name="Shah T.M."/>
            <person name="Hinsu A."/>
            <person name="Jena J.K."/>
        </authorList>
    </citation>
    <scope>NUCLEOTIDE SEQUENCE</scope>
    <source>
        <strain evidence="7">CIFAMagur01</strain>
        <tissue evidence="7">Testis</tissue>
    </source>
</reference>